<evidence type="ECO:0008006" key="3">
    <source>
        <dbReference type="Google" id="ProtNLM"/>
    </source>
</evidence>
<comment type="caution">
    <text evidence="1">The sequence shown here is derived from an EMBL/GenBank/DDBJ whole genome shotgun (WGS) entry which is preliminary data.</text>
</comment>
<keyword evidence="2" id="KW-1185">Reference proteome</keyword>
<dbReference type="Proteomes" id="UP000636755">
    <property type="component" value="Unassembled WGS sequence"/>
</dbReference>
<organism evidence="1 2">
    <name type="scientific">Ruminococcus intestinalis</name>
    <dbReference type="NCBI Taxonomy" id="2763066"/>
    <lineage>
        <taxon>Bacteria</taxon>
        <taxon>Bacillati</taxon>
        <taxon>Bacillota</taxon>
        <taxon>Clostridia</taxon>
        <taxon>Eubacteriales</taxon>
        <taxon>Oscillospiraceae</taxon>
        <taxon>Ruminococcus</taxon>
    </lineage>
</organism>
<gene>
    <name evidence="1" type="ORF">H8R91_06795</name>
</gene>
<sequence length="133" mass="15160">MSENKRKYAYWMKPSMVEEITEMLDTANATSKSDFVCQAVQFYIGYLHQKKCIDYLSPILAQTIKSEIESVEKNVSEMLFKMAVEQAKLSNVVAATNEIDNHSLSALNNLCAEEVARNNGIITFEEAYEFQRS</sequence>
<dbReference type="RefSeq" id="WP_186935395.1">
    <property type="nucleotide sequence ID" value="NZ_JACOPS010000003.1"/>
</dbReference>
<evidence type="ECO:0000313" key="2">
    <source>
        <dbReference type="Proteomes" id="UP000636755"/>
    </source>
</evidence>
<dbReference type="EMBL" id="JACOPS010000003">
    <property type="protein sequence ID" value="MBC5728226.1"/>
    <property type="molecule type" value="Genomic_DNA"/>
</dbReference>
<protein>
    <recommendedName>
        <fullName evidence="3">Ribbon-helix-helix protein, CopG family</fullName>
    </recommendedName>
</protein>
<proteinExistence type="predicted"/>
<name>A0ABR7HL11_9FIRM</name>
<reference evidence="1 2" key="1">
    <citation type="submission" date="2020-08" db="EMBL/GenBank/DDBJ databases">
        <title>Genome public.</title>
        <authorList>
            <person name="Liu C."/>
            <person name="Sun Q."/>
        </authorList>
    </citation>
    <scope>NUCLEOTIDE SEQUENCE [LARGE SCALE GENOMIC DNA]</scope>
    <source>
        <strain evidence="1 2">NSJ-71</strain>
    </source>
</reference>
<evidence type="ECO:0000313" key="1">
    <source>
        <dbReference type="EMBL" id="MBC5728226.1"/>
    </source>
</evidence>
<accession>A0ABR7HL11</accession>